<organism evidence="3 4">
    <name type="scientific">Coffea arabica</name>
    <name type="common">Arabian coffee</name>
    <dbReference type="NCBI Taxonomy" id="13443"/>
    <lineage>
        <taxon>Eukaryota</taxon>
        <taxon>Viridiplantae</taxon>
        <taxon>Streptophyta</taxon>
        <taxon>Embryophyta</taxon>
        <taxon>Tracheophyta</taxon>
        <taxon>Spermatophyta</taxon>
        <taxon>Magnoliopsida</taxon>
        <taxon>eudicotyledons</taxon>
        <taxon>Gunneridae</taxon>
        <taxon>Pentapetalae</taxon>
        <taxon>asterids</taxon>
        <taxon>lamiids</taxon>
        <taxon>Gentianales</taxon>
        <taxon>Rubiaceae</taxon>
        <taxon>Ixoroideae</taxon>
        <taxon>Gardenieae complex</taxon>
        <taxon>Bertiereae - Coffeeae clade</taxon>
        <taxon>Coffeeae</taxon>
        <taxon>Coffea</taxon>
    </lineage>
</organism>
<protein>
    <submittedName>
        <fullName evidence="4">Uncharacterized protein</fullName>
    </submittedName>
</protein>
<dbReference type="SUPFAM" id="SSF54160">
    <property type="entry name" value="Chromo domain-like"/>
    <property type="match status" value="1"/>
</dbReference>
<dbReference type="PANTHER" id="PTHR46148">
    <property type="entry name" value="CHROMO DOMAIN-CONTAINING PROTEIN"/>
    <property type="match status" value="1"/>
</dbReference>
<proteinExistence type="predicted"/>
<dbReference type="Gene3D" id="3.30.420.10">
    <property type="entry name" value="Ribonuclease H-like superfamily/Ribonuclease H"/>
    <property type="match status" value="1"/>
</dbReference>
<dbReference type="InterPro" id="IPR001584">
    <property type="entry name" value="Integrase_cat-core"/>
</dbReference>
<dbReference type="PANTHER" id="PTHR46148:SF52">
    <property type="entry name" value="OS04G0603800 PROTEIN"/>
    <property type="match status" value="1"/>
</dbReference>
<dbReference type="Pfam" id="PF24626">
    <property type="entry name" value="SH3_Tf2-1"/>
    <property type="match status" value="1"/>
</dbReference>
<dbReference type="GO" id="GO:0003676">
    <property type="term" value="F:nucleic acid binding"/>
    <property type="evidence" value="ECO:0007669"/>
    <property type="project" value="InterPro"/>
</dbReference>
<dbReference type="InterPro" id="IPR036397">
    <property type="entry name" value="RNaseH_sf"/>
</dbReference>
<dbReference type="GO" id="GO:0015074">
    <property type="term" value="P:DNA integration"/>
    <property type="evidence" value="ECO:0007669"/>
    <property type="project" value="InterPro"/>
</dbReference>
<dbReference type="PROSITE" id="PS50013">
    <property type="entry name" value="CHROMO_2"/>
    <property type="match status" value="1"/>
</dbReference>
<dbReference type="InterPro" id="IPR023780">
    <property type="entry name" value="Chromo_domain"/>
</dbReference>
<dbReference type="InterPro" id="IPR012337">
    <property type="entry name" value="RNaseH-like_sf"/>
</dbReference>
<dbReference type="GeneID" id="113737368"/>
<name>A0A6P6WY50_COFAR</name>
<evidence type="ECO:0000313" key="4">
    <source>
        <dbReference type="RefSeq" id="XP_027120413.1"/>
    </source>
</evidence>
<dbReference type="Pfam" id="PF00385">
    <property type="entry name" value="Chromo"/>
    <property type="match status" value="1"/>
</dbReference>
<feature type="domain" description="Chromo" evidence="1">
    <location>
        <begin position="230"/>
        <end position="282"/>
    </location>
</feature>
<feature type="domain" description="Integrase catalytic" evidence="2">
    <location>
        <begin position="8"/>
        <end position="133"/>
    </location>
</feature>
<dbReference type="SUPFAM" id="SSF53098">
    <property type="entry name" value="Ribonuclease H-like"/>
    <property type="match status" value="1"/>
</dbReference>
<gene>
    <name evidence="4" type="primary">LOC113737368</name>
</gene>
<evidence type="ECO:0000313" key="3">
    <source>
        <dbReference type="Proteomes" id="UP001652660"/>
    </source>
</evidence>
<evidence type="ECO:0000259" key="2">
    <source>
        <dbReference type="PROSITE" id="PS50994"/>
    </source>
</evidence>
<dbReference type="OrthoDB" id="5554229at2759"/>
<dbReference type="Gene3D" id="2.40.50.40">
    <property type="match status" value="1"/>
</dbReference>
<reference evidence="4" key="2">
    <citation type="submission" date="2025-08" db="UniProtKB">
        <authorList>
            <consortium name="RefSeq"/>
        </authorList>
    </citation>
    <scope>IDENTIFICATION</scope>
    <source>
        <tissue evidence="4">Leaves</tissue>
    </source>
</reference>
<dbReference type="PROSITE" id="PS50994">
    <property type="entry name" value="INTEGRASE"/>
    <property type="match status" value="1"/>
</dbReference>
<dbReference type="InterPro" id="IPR000953">
    <property type="entry name" value="Chromo/chromo_shadow_dom"/>
</dbReference>
<dbReference type="InterPro" id="IPR056924">
    <property type="entry name" value="SH3_Tf2-1"/>
</dbReference>
<keyword evidence="3" id="KW-1185">Reference proteome</keyword>
<accession>A0A6P6WY50</accession>
<dbReference type="Proteomes" id="UP001652660">
    <property type="component" value="Chromosome 3e"/>
</dbReference>
<dbReference type="RefSeq" id="XP_027120413.1">
    <property type="nucleotide sequence ID" value="XM_027264612.1"/>
</dbReference>
<dbReference type="AlphaFoldDB" id="A0A6P6WY50"/>
<reference evidence="3" key="1">
    <citation type="journal article" date="2025" name="Foods">
        <title>Unveiling the Microbial Signatures of Arabica Coffee Cherries: Insights into Ripeness Specific Diversity, Functional Traits, and Implications for Quality and Safety.</title>
        <authorList>
            <consortium name="RefSeq"/>
            <person name="Tenea G.N."/>
            <person name="Cifuentes V."/>
            <person name="Reyes P."/>
            <person name="Cevallos-Vallejos M."/>
        </authorList>
    </citation>
    <scope>NUCLEOTIDE SEQUENCE [LARGE SCALE GENOMIC DNA]</scope>
</reference>
<dbReference type="InterPro" id="IPR016197">
    <property type="entry name" value="Chromo-like_dom_sf"/>
</dbReference>
<sequence>MGECTAISYAVPAWIREVIESYKEDEWAQKTLSLVLLTPTQVSDYSYQDGILRYKKRLAHPFDTPKVARLFIDHVSKLHGIPQSMLSDRDRIFVSQFWGELFSMLGVKLDYSTAYHPQTDGQTERAQERMKKYADEKRSEREFNKGDWVYLRLQPYRHSSVALRGNTKLSVKYFGPYKIEERIGNVAYRLNLPTSSKIHPVFHVSLPKKKVGDKITPILQLSETNEKGHWRVEPVAVLDRRMVKKRNAAAIQWLIHWWGTDPAEATWEDAEEIGKQFPTFQS</sequence>
<evidence type="ECO:0000259" key="1">
    <source>
        <dbReference type="PROSITE" id="PS50013"/>
    </source>
</evidence>